<dbReference type="SUPFAM" id="SSF46565">
    <property type="entry name" value="Chaperone J-domain"/>
    <property type="match status" value="1"/>
</dbReference>
<evidence type="ECO:0000313" key="3">
    <source>
        <dbReference type="EMBL" id="KAJ4849514.1"/>
    </source>
</evidence>
<evidence type="ECO:0000256" key="1">
    <source>
        <dbReference type="SAM" id="Coils"/>
    </source>
</evidence>
<gene>
    <name evidence="3" type="ORF">Tsubulata_021094</name>
</gene>
<dbReference type="Proteomes" id="UP001141552">
    <property type="component" value="Unassembled WGS sequence"/>
</dbReference>
<sequence>MSTVELDHYIVLGLPSGEEGAKLTEKEISKAYKLKALELHPDKRPGDPNAHADFQKLRSSYETLIDPAARSQFDESLRQHKERMEAEKKRKFMHQKWMDEAKRRKQEAEEKEGSLEADLKMLDDCLKENVEHLLAVPDKLMDEEKHTYGDIFFRGAKRRNSFRRRKHPYSKFNKWN</sequence>
<dbReference type="CDD" id="cd06257">
    <property type="entry name" value="DnaJ"/>
    <property type="match status" value="1"/>
</dbReference>
<keyword evidence="4" id="KW-1185">Reference proteome</keyword>
<feature type="domain" description="J" evidence="2">
    <location>
        <begin position="7"/>
        <end position="77"/>
    </location>
</feature>
<proteinExistence type="predicted"/>
<dbReference type="PANTHER" id="PTHR45098:SF1">
    <property type="entry name" value="DNAJ DOMAIN CONTAINING PROTEIN, EXPRESSED"/>
    <property type="match status" value="1"/>
</dbReference>
<reference evidence="3" key="2">
    <citation type="journal article" date="2023" name="Plants (Basel)">
        <title>Annotation of the Turnera subulata (Passifloraceae) Draft Genome Reveals the S-Locus Evolved after the Divergence of Turneroideae from Passifloroideae in a Stepwise Manner.</title>
        <authorList>
            <person name="Henning P.M."/>
            <person name="Roalson E.H."/>
            <person name="Mir W."/>
            <person name="McCubbin A.G."/>
            <person name="Shore J.S."/>
        </authorList>
    </citation>
    <scope>NUCLEOTIDE SEQUENCE</scope>
    <source>
        <strain evidence="3">F60SS</strain>
    </source>
</reference>
<dbReference type="SMART" id="SM00271">
    <property type="entry name" value="DnaJ"/>
    <property type="match status" value="1"/>
</dbReference>
<dbReference type="InterPro" id="IPR036869">
    <property type="entry name" value="J_dom_sf"/>
</dbReference>
<name>A0A9Q0GFX6_9ROSI</name>
<dbReference type="PANTHER" id="PTHR45098">
    <property type="entry name" value="DNAJ DOMAIN CONTAINING PROTEIN, EXPRESSED"/>
    <property type="match status" value="1"/>
</dbReference>
<feature type="coiled-coil region" evidence="1">
    <location>
        <begin position="70"/>
        <end position="118"/>
    </location>
</feature>
<accession>A0A9Q0GFX6</accession>
<dbReference type="EMBL" id="JAKUCV010000579">
    <property type="protein sequence ID" value="KAJ4849514.1"/>
    <property type="molecule type" value="Genomic_DNA"/>
</dbReference>
<comment type="caution">
    <text evidence="3">The sequence shown here is derived from an EMBL/GenBank/DDBJ whole genome shotgun (WGS) entry which is preliminary data.</text>
</comment>
<dbReference type="PROSITE" id="PS50076">
    <property type="entry name" value="DNAJ_2"/>
    <property type="match status" value="1"/>
</dbReference>
<dbReference type="InterPro" id="IPR018253">
    <property type="entry name" value="DnaJ_domain_CS"/>
</dbReference>
<dbReference type="PRINTS" id="PR00625">
    <property type="entry name" value="JDOMAIN"/>
</dbReference>
<dbReference type="Pfam" id="PF00226">
    <property type="entry name" value="DnaJ"/>
    <property type="match status" value="1"/>
</dbReference>
<evidence type="ECO:0000313" key="4">
    <source>
        <dbReference type="Proteomes" id="UP001141552"/>
    </source>
</evidence>
<reference evidence="3" key="1">
    <citation type="submission" date="2022-02" db="EMBL/GenBank/DDBJ databases">
        <authorList>
            <person name="Henning P.M."/>
            <person name="McCubbin A.G."/>
            <person name="Shore J.S."/>
        </authorList>
    </citation>
    <scope>NUCLEOTIDE SEQUENCE</scope>
    <source>
        <strain evidence="3">F60SS</strain>
        <tissue evidence="3">Leaves</tissue>
    </source>
</reference>
<organism evidence="3 4">
    <name type="scientific">Turnera subulata</name>
    <dbReference type="NCBI Taxonomy" id="218843"/>
    <lineage>
        <taxon>Eukaryota</taxon>
        <taxon>Viridiplantae</taxon>
        <taxon>Streptophyta</taxon>
        <taxon>Embryophyta</taxon>
        <taxon>Tracheophyta</taxon>
        <taxon>Spermatophyta</taxon>
        <taxon>Magnoliopsida</taxon>
        <taxon>eudicotyledons</taxon>
        <taxon>Gunneridae</taxon>
        <taxon>Pentapetalae</taxon>
        <taxon>rosids</taxon>
        <taxon>fabids</taxon>
        <taxon>Malpighiales</taxon>
        <taxon>Passifloraceae</taxon>
        <taxon>Turnera</taxon>
    </lineage>
</organism>
<keyword evidence="1" id="KW-0175">Coiled coil</keyword>
<dbReference type="InterPro" id="IPR001623">
    <property type="entry name" value="DnaJ_domain"/>
</dbReference>
<evidence type="ECO:0000259" key="2">
    <source>
        <dbReference type="PROSITE" id="PS50076"/>
    </source>
</evidence>
<dbReference type="Gene3D" id="1.10.287.110">
    <property type="entry name" value="DnaJ domain"/>
    <property type="match status" value="1"/>
</dbReference>
<dbReference type="AlphaFoldDB" id="A0A9Q0GFX6"/>
<protein>
    <recommendedName>
        <fullName evidence="2">J domain-containing protein</fullName>
    </recommendedName>
</protein>
<dbReference type="PROSITE" id="PS00636">
    <property type="entry name" value="DNAJ_1"/>
    <property type="match status" value="1"/>
</dbReference>
<dbReference type="OrthoDB" id="10250354at2759"/>